<dbReference type="AlphaFoldDB" id="A0A8J3NLK9"/>
<name>A0A8J3NLK9_9ACTN</name>
<organism evidence="3 4">
    <name type="scientific">Catellatospora bangladeshensis</name>
    <dbReference type="NCBI Taxonomy" id="310355"/>
    <lineage>
        <taxon>Bacteria</taxon>
        <taxon>Bacillati</taxon>
        <taxon>Actinomycetota</taxon>
        <taxon>Actinomycetes</taxon>
        <taxon>Micromonosporales</taxon>
        <taxon>Micromonosporaceae</taxon>
        <taxon>Catellatospora</taxon>
    </lineage>
</organism>
<dbReference type="RefSeq" id="WP_203748161.1">
    <property type="nucleotide sequence ID" value="NZ_BONF01000021.1"/>
</dbReference>
<dbReference type="Proteomes" id="UP000601223">
    <property type="component" value="Unassembled WGS sequence"/>
</dbReference>
<gene>
    <name evidence="3" type="ORF">Cba03nite_39740</name>
</gene>
<evidence type="ECO:0000256" key="1">
    <source>
        <dbReference type="SAM" id="MobiDB-lite"/>
    </source>
</evidence>
<reference evidence="3 4" key="1">
    <citation type="submission" date="2021-01" db="EMBL/GenBank/DDBJ databases">
        <title>Whole genome shotgun sequence of Catellatospora bangladeshensis NBRC 107357.</title>
        <authorList>
            <person name="Komaki H."/>
            <person name="Tamura T."/>
        </authorList>
    </citation>
    <scope>NUCLEOTIDE SEQUENCE [LARGE SCALE GENOMIC DNA]</scope>
    <source>
        <strain evidence="3 4">NBRC 107357</strain>
    </source>
</reference>
<sequence>MPEQTGREPLADAFFQFRMQAPEEIVVPGAPAAHRTVRRRRTARVSAVAALTALALAAGGYSAASLGAPAPAGPAASSAAPSPTVSAGPTLGPQQLQQLGVRALERFGLKAEKLRRGAVYGPVDDAASGFRYSLGTAEQPLPTGRYTLFVFCRGEGRIAVTWQADTGRGTVDAPCNDLAERFPPTQHVEVWLHTPGLIALSVSGDDVARARSGFAVMVNDPLMTVAETALQRTGGSGLGGGVGMVTGETEDVVPDAEAGTYVLELTCAGTGTIKATLKMGSVSSVKTVRCSEQPARVTITITSKRAATLKVLMSRDPKAPQVAVADKLWMK</sequence>
<protein>
    <submittedName>
        <fullName evidence="3">Uncharacterized protein</fullName>
    </submittedName>
</protein>
<keyword evidence="2" id="KW-0812">Transmembrane</keyword>
<evidence type="ECO:0000256" key="2">
    <source>
        <dbReference type="SAM" id="Phobius"/>
    </source>
</evidence>
<feature type="region of interest" description="Disordered" evidence="1">
    <location>
        <begin position="70"/>
        <end position="92"/>
    </location>
</feature>
<proteinExistence type="predicted"/>
<keyword evidence="2" id="KW-0472">Membrane</keyword>
<evidence type="ECO:0000313" key="3">
    <source>
        <dbReference type="EMBL" id="GIF82625.1"/>
    </source>
</evidence>
<dbReference type="EMBL" id="BONF01000021">
    <property type="protein sequence ID" value="GIF82625.1"/>
    <property type="molecule type" value="Genomic_DNA"/>
</dbReference>
<evidence type="ECO:0000313" key="4">
    <source>
        <dbReference type="Proteomes" id="UP000601223"/>
    </source>
</evidence>
<keyword evidence="2" id="KW-1133">Transmembrane helix</keyword>
<comment type="caution">
    <text evidence="3">The sequence shown here is derived from an EMBL/GenBank/DDBJ whole genome shotgun (WGS) entry which is preliminary data.</text>
</comment>
<accession>A0A8J3NLK9</accession>
<keyword evidence="4" id="KW-1185">Reference proteome</keyword>
<feature type="transmembrane region" description="Helical" evidence="2">
    <location>
        <begin position="45"/>
        <end position="64"/>
    </location>
</feature>